<proteinExistence type="predicted"/>
<gene>
    <name evidence="2" type="ORF">PADG_12332</name>
</gene>
<organism evidence="2 3">
    <name type="scientific">Paracoccidioides brasiliensis (strain Pb18)</name>
    <dbReference type="NCBI Taxonomy" id="502780"/>
    <lineage>
        <taxon>Eukaryota</taxon>
        <taxon>Fungi</taxon>
        <taxon>Dikarya</taxon>
        <taxon>Ascomycota</taxon>
        <taxon>Pezizomycotina</taxon>
        <taxon>Eurotiomycetes</taxon>
        <taxon>Eurotiomycetidae</taxon>
        <taxon>Onygenales</taxon>
        <taxon>Ajellomycetaceae</taxon>
        <taxon>Paracoccidioides</taxon>
    </lineage>
</organism>
<keyword evidence="3" id="KW-1185">Reference proteome</keyword>
<evidence type="ECO:0000313" key="2">
    <source>
        <dbReference type="EMBL" id="KGM91557.1"/>
    </source>
</evidence>
<dbReference type="GeneID" id="22588229"/>
<feature type="region of interest" description="Disordered" evidence="1">
    <location>
        <begin position="1"/>
        <end position="30"/>
    </location>
</feature>
<sequence length="99" mass="11241">MDRYLRNRWQSPSRPVANRPGDLPSSSRKARDFRSVKIRVRELREGVISSRMHLLRSMDIISKKVLAVQQLVSNGFLHMNIGGGQIGEHFLAGKGESKQ</sequence>
<dbReference type="AlphaFoldDB" id="A0A0A0HSC7"/>
<evidence type="ECO:0000313" key="3">
    <source>
        <dbReference type="Proteomes" id="UP000001628"/>
    </source>
</evidence>
<protein>
    <submittedName>
        <fullName evidence="2">Uncharacterized protein</fullName>
    </submittedName>
</protein>
<dbReference type="InParanoid" id="A0A0A0HSC7"/>
<evidence type="ECO:0000256" key="1">
    <source>
        <dbReference type="SAM" id="MobiDB-lite"/>
    </source>
</evidence>
<dbReference type="VEuPathDB" id="FungiDB:PADG_12332"/>
<reference evidence="2 3" key="1">
    <citation type="journal article" date="2011" name="PLoS Genet.">
        <title>Comparative genomic analysis of human fungal pathogens causing paracoccidioidomycosis.</title>
        <authorList>
            <person name="Desjardins C.A."/>
            <person name="Champion M.D."/>
            <person name="Holder J.W."/>
            <person name="Muszewska A."/>
            <person name="Goldberg J."/>
            <person name="Bailao A.M."/>
            <person name="Brigido M.M."/>
            <person name="Ferreira M.E."/>
            <person name="Garcia A.M."/>
            <person name="Grynberg M."/>
            <person name="Gujja S."/>
            <person name="Heiman D.I."/>
            <person name="Henn M.R."/>
            <person name="Kodira C.D."/>
            <person name="Leon-Narvaez H."/>
            <person name="Longo L.V."/>
            <person name="Ma L.J."/>
            <person name="Malavazi I."/>
            <person name="Matsuo A.L."/>
            <person name="Morais F.V."/>
            <person name="Pereira M."/>
            <person name="Rodriguez-Brito S."/>
            <person name="Sakthikumar S."/>
            <person name="Salem-Izacc S.M."/>
            <person name="Sykes S.M."/>
            <person name="Teixeira M.M."/>
            <person name="Vallejo M.C."/>
            <person name="Walter M.E."/>
            <person name="Yandava C."/>
            <person name="Young S."/>
            <person name="Zeng Q."/>
            <person name="Zucker J."/>
            <person name="Felipe M.S."/>
            <person name="Goldman G.H."/>
            <person name="Haas B.J."/>
            <person name="McEwen J.G."/>
            <person name="Nino-Vega G."/>
            <person name="Puccia R."/>
            <person name="San-Blas G."/>
            <person name="Soares C.M."/>
            <person name="Birren B.W."/>
            <person name="Cuomo C.A."/>
        </authorList>
    </citation>
    <scope>NUCLEOTIDE SEQUENCE [LARGE SCALE GENOMIC DNA]</scope>
    <source>
        <strain evidence="2 3">Pb18</strain>
    </source>
</reference>
<dbReference type="RefSeq" id="XP_010763174.1">
    <property type="nucleotide sequence ID" value="XM_010764872.1"/>
</dbReference>
<dbReference type="HOGENOM" id="CLU_2321062_0_0_1"/>
<dbReference type="Proteomes" id="UP000001628">
    <property type="component" value="Unassembled WGS sequence"/>
</dbReference>
<dbReference type="KEGG" id="pbn:PADG_12332"/>
<dbReference type="EMBL" id="KN275968">
    <property type="protein sequence ID" value="KGM91557.1"/>
    <property type="molecule type" value="Genomic_DNA"/>
</dbReference>
<name>A0A0A0HSC7_PARBD</name>
<accession>A0A0A0HSC7</accession>